<protein>
    <submittedName>
        <fullName evidence="1">Uncharacterized protein</fullName>
    </submittedName>
</protein>
<sequence length="146" mass="16490">MLNEDVSPVVSYLHNPRFSFANHVFCKIAYSLENRLQPSTTFQHNAVLAPTPPCVLLRCSDHRQRPGRAGEEAGVVVQIWESPSVTIRETISPTKGRQSRKRIAAVPECEWGIRLRTVRRRDEEVSERDVVSVTAEIALQSIQSLL</sequence>
<dbReference type="AlphaFoldDB" id="A0A0C2DGD5"/>
<name>A0A0C2DGD5_9BILA</name>
<evidence type="ECO:0000313" key="1">
    <source>
        <dbReference type="EMBL" id="KIH61517.1"/>
    </source>
</evidence>
<accession>A0A0C2DGD5</accession>
<dbReference type="Proteomes" id="UP000054047">
    <property type="component" value="Unassembled WGS sequence"/>
</dbReference>
<keyword evidence="2" id="KW-1185">Reference proteome</keyword>
<evidence type="ECO:0000313" key="2">
    <source>
        <dbReference type="Proteomes" id="UP000054047"/>
    </source>
</evidence>
<gene>
    <name evidence="1" type="ORF">ANCDUO_08212</name>
</gene>
<organism evidence="1 2">
    <name type="scientific">Ancylostoma duodenale</name>
    <dbReference type="NCBI Taxonomy" id="51022"/>
    <lineage>
        <taxon>Eukaryota</taxon>
        <taxon>Metazoa</taxon>
        <taxon>Ecdysozoa</taxon>
        <taxon>Nematoda</taxon>
        <taxon>Chromadorea</taxon>
        <taxon>Rhabditida</taxon>
        <taxon>Rhabditina</taxon>
        <taxon>Rhabditomorpha</taxon>
        <taxon>Strongyloidea</taxon>
        <taxon>Ancylostomatidae</taxon>
        <taxon>Ancylostomatinae</taxon>
        <taxon>Ancylostoma</taxon>
    </lineage>
</organism>
<proteinExistence type="predicted"/>
<reference evidence="1 2" key="1">
    <citation type="submission" date="2013-12" db="EMBL/GenBank/DDBJ databases">
        <title>Draft genome of the parsitic nematode Ancylostoma duodenale.</title>
        <authorList>
            <person name="Mitreva M."/>
        </authorList>
    </citation>
    <scope>NUCLEOTIDE SEQUENCE [LARGE SCALE GENOMIC DNA]</scope>
    <source>
        <strain evidence="1 2">Zhejiang</strain>
    </source>
</reference>
<dbReference type="EMBL" id="KN730059">
    <property type="protein sequence ID" value="KIH61517.1"/>
    <property type="molecule type" value="Genomic_DNA"/>
</dbReference>